<comment type="catalytic activity">
    <reaction evidence="7 8">
        <text>adenosine(34) in tRNA + H2O + H(+) = inosine(34) in tRNA + NH4(+)</text>
        <dbReference type="Rhea" id="RHEA:43168"/>
        <dbReference type="Rhea" id="RHEA-COMP:10373"/>
        <dbReference type="Rhea" id="RHEA-COMP:10374"/>
        <dbReference type="ChEBI" id="CHEBI:15377"/>
        <dbReference type="ChEBI" id="CHEBI:15378"/>
        <dbReference type="ChEBI" id="CHEBI:28938"/>
        <dbReference type="ChEBI" id="CHEBI:74411"/>
        <dbReference type="ChEBI" id="CHEBI:82852"/>
        <dbReference type="EC" id="3.5.4.33"/>
    </reaction>
</comment>
<feature type="binding site" evidence="8">
    <location>
        <position position="85"/>
    </location>
    <ligand>
        <name>Zn(2+)</name>
        <dbReference type="ChEBI" id="CHEBI:29105"/>
        <note>catalytic</note>
    </ligand>
</feature>
<evidence type="ECO:0000256" key="3">
    <source>
        <dbReference type="ARBA" id="ARBA00022694"/>
    </source>
</evidence>
<sequence length="246" mass="28041">MMEAYYMQLAIEEAKKAENLGEVPIGAVIVYKGEVIATGHNRREQLQATHAHAEMIAIEKANAYLNSWRLDGCTLYVTLEPCPMCAGAIVQARIPHVVYGARDPKAGCCGSIMNLLENEAFNHKVHVTSGVMADECGHLLSHFFQILREERQAVEEKIQLYHPDPTKTMQKVDKQKYEIIKGAIMKELEKEALTLKELRNKLKMNLNKSFDGSIDWYCTSVKLDLEARNKIERVDTNKPHRFRLKE</sequence>
<comment type="caution">
    <text evidence="10">The sequence shown here is derived from an EMBL/GenBank/DDBJ whole genome shotgun (WGS) entry which is preliminary data.</text>
</comment>
<dbReference type="PANTHER" id="PTHR11079">
    <property type="entry name" value="CYTOSINE DEAMINASE FAMILY MEMBER"/>
    <property type="match status" value="1"/>
</dbReference>
<dbReference type="PROSITE" id="PS51747">
    <property type="entry name" value="CYT_DCMP_DEAMINASES_2"/>
    <property type="match status" value="1"/>
</dbReference>
<proteinExistence type="inferred from homology"/>
<dbReference type="Proteomes" id="UP001595880">
    <property type="component" value="Unassembled WGS sequence"/>
</dbReference>
<organism evidence="10 11">
    <name type="scientific">Gracilibacillus marinus</name>
    <dbReference type="NCBI Taxonomy" id="630535"/>
    <lineage>
        <taxon>Bacteria</taxon>
        <taxon>Bacillati</taxon>
        <taxon>Bacillota</taxon>
        <taxon>Bacilli</taxon>
        <taxon>Bacillales</taxon>
        <taxon>Bacillaceae</taxon>
        <taxon>Gracilibacillus</taxon>
    </lineage>
</organism>
<evidence type="ECO:0000256" key="5">
    <source>
        <dbReference type="ARBA" id="ARBA00022801"/>
    </source>
</evidence>
<dbReference type="InterPro" id="IPR058535">
    <property type="entry name" value="MafB19-deam"/>
</dbReference>
<dbReference type="InterPro" id="IPR016192">
    <property type="entry name" value="APOBEC/CMP_deaminase_Zn-bd"/>
</dbReference>
<dbReference type="NCBIfam" id="NF008113">
    <property type="entry name" value="PRK10860.1"/>
    <property type="match status" value="1"/>
</dbReference>
<comment type="cofactor">
    <cofactor evidence="8">
        <name>Zn(2+)</name>
        <dbReference type="ChEBI" id="CHEBI:29105"/>
    </cofactor>
    <text evidence="8">Binds 1 zinc ion per subunit.</text>
</comment>
<dbReference type="Pfam" id="PF14437">
    <property type="entry name" value="MafB19-deam"/>
    <property type="match status" value="1"/>
</dbReference>
<comment type="function">
    <text evidence="8">Catalyzes the deamination of adenosine to inosine at the wobble position 34 of tRNA(Arg2).</text>
</comment>
<dbReference type="SUPFAM" id="SSF53927">
    <property type="entry name" value="Cytidine deaminase-like"/>
    <property type="match status" value="1"/>
</dbReference>
<dbReference type="Pfam" id="PF22278">
    <property type="entry name" value="DUF6958"/>
    <property type="match status" value="1"/>
</dbReference>
<evidence type="ECO:0000256" key="6">
    <source>
        <dbReference type="ARBA" id="ARBA00022833"/>
    </source>
</evidence>
<feature type="active site" description="Proton donor" evidence="8">
    <location>
        <position position="54"/>
    </location>
</feature>
<keyword evidence="3 8" id="KW-0819">tRNA processing</keyword>
<protein>
    <recommendedName>
        <fullName evidence="8">tRNA-specific adenosine deaminase</fullName>
        <ecNumber evidence="8">3.5.4.33</ecNumber>
    </recommendedName>
</protein>
<evidence type="ECO:0000256" key="8">
    <source>
        <dbReference type="HAMAP-Rule" id="MF_00972"/>
    </source>
</evidence>
<reference evidence="11" key="1">
    <citation type="journal article" date="2019" name="Int. J. Syst. Evol. Microbiol.">
        <title>The Global Catalogue of Microorganisms (GCM) 10K type strain sequencing project: providing services to taxonomists for standard genome sequencing and annotation.</title>
        <authorList>
            <consortium name="The Broad Institute Genomics Platform"/>
            <consortium name="The Broad Institute Genome Sequencing Center for Infectious Disease"/>
            <person name="Wu L."/>
            <person name="Ma J."/>
        </authorList>
    </citation>
    <scope>NUCLEOTIDE SEQUENCE [LARGE SCALE GENOMIC DNA]</scope>
    <source>
        <strain evidence="11">KACC 14058</strain>
    </source>
</reference>
<dbReference type="InterPro" id="IPR002125">
    <property type="entry name" value="CMP_dCMP_dom"/>
</dbReference>
<evidence type="ECO:0000259" key="9">
    <source>
        <dbReference type="PROSITE" id="PS51747"/>
    </source>
</evidence>
<keyword evidence="4 8" id="KW-0479">Metal-binding</keyword>
<feature type="domain" description="CMP/dCMP-type deaminase" evidence="9">
    <location>
        <begin position="1"/>
        <end position="147"/>
    </location>
</feature>
<keyword evidence="6 8" id="KW-0862">Zinc</keyword>
<feature type="binding site" evidence="8">
    <location>
        <position position="52"/>
    </location>
    <ligand>
        <name>Zn(2+)</name>
        <dbReference type="ChEBI" id="CHEBI:29105"/>
        <note>catalytic</note>
    </ligand>
</feature>
<evidence type="ECO:0000256" key="1">
    <source>
        <dbReference type="ARBA" id="ARBA00010669"/>
    </source>
</evidence>
<evidence type="ECO:0000313" key="10">
    <source>
        <dbReference type="EMBL" id="MFC4387731.1"/>
    </source>
</evidence>
<dbReference type="InterPro" id="IPR028883">
    <property type="entry name" value="tRNA_aden_deaminase"/>
</dbReference>
<dbReference type="Gene3D" id="3.40.140.10">
    <property type="entry name" value="Cytidine Deaminase, domain 2"/>
    <property type="match status" value="1"/>
</dbReference>
<feature type="binding site" evidence="8">
    <location>
        <position position="82"/>
    </location>
    <ligand>
        <name>Zn(2+)</name>
        <dbReference type="ChEBI" id="CHEBI:29105"/>
        <note>catalytic</note>
    </ligand>
</feature>
<name>A0ABV8VXE4_9BACI</name>
<dbReference type="PROSITE" id="PS00903">
    <property type="entry name" value="CYT_DCMP_DEAMINASES_1"/>
    <property type="match status" value="1"/>
</dbReference>
<comment type="similarity">
    <text evidence="1">Belongs to the cytidine and deoxycytidylate deaminase family. ADAT2 subfamily.</text>
</comment>
<dbReference type="InterPro" id="IPR016193">
    <property type="entry name" value="Cytidine_deaminase-like"/>
</dbReference>
<evidence type="ECO:0000256" key="4">
    <source>
        <dbReference type="ARBA" id="ARBA00022723"/>
    </source>
</evidence>
<evidence type="ECO:0000256" key="7">
    <source>
        <dbReference type="ARBA" id="ARBA00048045"/>
    </source>
</evidence>
<gene>
    <name evidence="8 10" type="primary">tadA</name>
    <name evidence="10" type="ORF">ACFOZ1_07875</name>
</gene>
<dbReference type="CDD" id="cd01285">
    <property type="entry name" value="nucleoside_deaminase"/>
    <property type="match status" value="1"/>
</dbReference>
<dbReference type="RefSeq" id="WP_390198152.1">
    <property type="nucleotide sequence ID" value="NZ_JBHSDV010000002.1"/>
</dbReference>
<dbReference type="EC" id="3.5.4.33" evidence="8"/>
<dbReference type="HAMAP" id="MF_00972">
    <property type="entry name" value="tRNA_aden_deaminase"/>
    <property type="match status" value="1"/>
</dbReference>
<dbReference type="PANTHER" id="PTHR11079:SF202">
    <property type="entry name" value="TRNA-SPECIFIC ADENOSINE DEAMINASE"/>
    <property type="match status" value="1"/>
</dbReference>
<accession>A0ABV8VXE4</accession>
<dbReference type="EMBL" id="JBHSDV010000002">
    <property type="protein sequence ID" value="MFC4387731.1"/>
    <property type="molecule type" value="Genomic_DNA"/>
</dbReference>
<evidence type="ECO:0000256" key="2">
    <source>
        <dbReference type="ARBA" id="ARBA00011738"/>
    </source>
</evidence>
<evidence type="ECO:0000313" key="11">
    <source>
        <dbReference type="Proteomes" id="UP001595880"/>
    </source>
</evidence>
<dbReference type="GO" id="GO:0052717">
    <property type="term" value="F:tRNA-specific adenosine-34 deaminase activity"/>
    <property type="evidence" value="ECO:0007669"/>
    <property type="project" value="UniProtKB-EC"/>
</dbReference>
<keyword evidence="5 8" id="KW-0378">Hydrolase</keyword>
<dbReference type="InterPro" id="IPR054233">
    <property type="entry name" value="DUF6958"/>
</dbReference>
<comment type="subunit">
    <text evidence="2 8">Homodimer.</text>
</comment>
<keyword evidence="11" id="KW-1185">Reference proteome</keyword>